<reference evidence="2" key="1">
    <citation type="submission" date="2020-05" db="UniProtKB">
        <authorList>
            <consortium name="EnsemblMetazoa"/>
        </authorList>
    </citation>
    <scope>IDENTIFICATION</scope>
    <source>
        <strain evidence="2">Aabys</strain>
    </source>
</reference>
<dbReference type="eggNOG" id="ENOG502QUX8">
    <property type="taxonomic scope" value="Eukaryota"/>
</dbReference>
<protein>
    <submittedName>
        <fullName evidence="2">Uncharacterized protein</fullName>
    </submittedName>
</protein>
<feature type="region of interest" description="Disordered" evidence="1">
    <location>
        <begin position="193"/>
        <end position="231"/>
    </location>
</feature>
<accession>A0A1I8MLP1</accession>
<name>A0A1I8MLP1_MUSDO</name>
<evidence type="ECO:0000313" key="2">
    <source>
        <dbReference type="EnsemblMetazoa" id="MDOA006259-PA"/>
    </source>
</evidence>
<evidence type="ECO:0000256" key="1">
    <source>
        <dbReference type="SAM" id="MobiDB-lite"/>
    </source>
</evidence>
<feature type="compositionally biased region" description="Polar residues" evidence="1">
    <location>
        <begin position="145"/>
        <end position="159"/>
    </location>
</feature>
<dbReference type="STRING" id="7370.A0A1I8MLP1"/>
<sequence length="690" mass="78402">MEQSPKSPYQTPAGLPFVYHHCSCLPILVNGEISSPQRCSAGTESTCETSGSSSSSNSDHIPLRLVLNSKRMPADIHFFAQPECVTIPRPQRLQPTLPLTKATPSCEYYSCSSQTSQREDTVASNEKILKLLHQMIHLLMESPETGKNNTRNKTQQPKNSHPKLLSKQPLKEVQKVNVEKCDPCSQLRILLDKHKQESEDSQSPRSDEDSCRQHQKLSSSLNDTTTEEENDCHCPNTPEKSLCPTNNKPQSCQYCNYFMTLLAIQQGLIMPLAIGPDRCPLCCNSKDPKHSFSNESALKNDELIFEETCYSEEHHIIEECTTDPQSNKIEQDELFAEQNMAADVKSEFQDKASDDIDNKPKEEIDFDKDVIESLQQQYAPYSEDPKIIDPPEMDQIQEKYEKLLNEIKRDSSLYQHDNNNPHENNLEEEKILLSPDQKFDFSIKTISPHTEVNKATDNRTTTLANGDHEWEEEYDELEKEKRAERYKNRSHKDFYGWTEADEKKITTQSQQLSSEAGKFKCFIDSLIMDLEAMDHARCVCNPVKKPCMPKPSLCSRESFPVTITEVQDLGATSLYVKWTIHDCCGIAGYEIYVDGYLTNRYYHGRHDAAVVTDVDVTIPHKVALVAQSMEAQDSTLEMICSGQANKCKSIAWKKCRTIIQSNRSWIPSVYLYDPVQPTIASGQPSNKCNI</sequence>
<organism evidence="2">
    <name type="scientific">Musca domestica</name>
    <name type="common">House fly</name>
    <dbReference type="NCBI Taxonomy" id="7370"/>
    <lineage>
        <taxon>Eukaryota</taxon>
        <taxon>Metazoa</taxon>
        <taxon>Ecdysozoa</taxon>
        <taxon>Arthropoda</taxon>
        <taxon>Hexapoda</taxon>
        <taxon>Insecta</taxon>
        <taxon>Pterygota</taxon>
        <taxon>Neoptera</taxon>
        <taxon>Endopterygota</taxon>
        <taxon>Diptera</taxon>
        <taxon>Brachycera</taxon>
        <taxon>Muscomorpha</taxon>
        <taxon>Muscoidea</taxon>
        <taxon>Muscidae</taxon>
        <taxon>Musca</taxon>
    </lineage>
</organism>
<feature type="region of interest" description="Disordered" evidence="1">
    <location>
        <begin position="142"/>
        <end position="169"/>
    </location>
</feature>
<feature type="compositionally biased region" description="Low complexity" evidence="1">
    <location>
        <begin position="40"/>
        <end position="58"/>
    </location>
</feature>
<feature type="region of interest" description="Disordered" evidence="1">
    <location>
        <begin position="40"/>
        <end position="60"/>
    </location>
</feature>
<proteinExistence type="predicted"/>
<dbReference type="AlphaFoldDB" id="A0A1I8MLP1"/>
<dbReference type="VEuPathDB" id="VectorBase:MDOA006259"/>
<dbReference type="EnsemblMetazoa" id="MDOA006259-RA">
    <property type="protein sequence ID" value="MDOA006259-PA"/>
    <property type="gene ID" value="MDOA006259"/>
</dbReference>